<evidence type="ECO:0000256" key="6">
    <source>
        <dbReference type="ARBA" id="ARBA00023157"/>
    </source>
</evidence>
<reference evidence="9" key="1">
    <citation type="journal article" date="2020" name="Stud. Mycol.">
        <title>101 Dothideomycetes genomes: a test case for predicting lifestyles and emergence of pathogens.</title>
        <authorList>
            <person name="Haridas S."/>
            <person name="Albert R."/>
            <person name="Binder M."/>
            <person name="Bloem J."/>
            <person name="Labutti K."/>
            <person name="Salamov A."/>
            <person name="Andreopoulos B."/>
            <person name="Baker S."/>
            <person name="Barry K."/>
            <person name="Bills G."/>
            <person name="Bluhm B."/>
            <person name="Cannon C."/>
            <person name="Castanera R."/>
            <person name="Culley D."/>
            <person name="Daum C."/>
            <person name="Ezra D."/>
            <person name="Gonzalez J."/>
            <person name="Henrissat B."/>
            <person name="Kuo A."/>
            <person name="Liang C."/>
            <person name="Lipzen A."/>
            <person name="Lutzoni F."/>
            <person name="Magnuson J."/>
            <person name="Mondo S."/>
            <person name="Nolan M."/>
            <person name="Ohm R."/>
            <person name="Pangilinan J."/>
            <person name="Park H.-J."/>
            <person name="Ramirez L."/>
            <person name="Alfaro M."/>
            <person name="Sun H."/>
            <person name="Tritt A."/>
            <person name="Yoshinaga Y."/>
            <person name="Zwiers L.-H."/>
            <person name="Turgeon B."/>
            <person name="Goodwin S."/>
            <person name="Spatafora J."/>
            <person name="Crous P."/>
            <person name="Grigoriev I."/>
        </authorList>
    </citation>
    <scope>NUCLEOTIDE SEQUENCE</scope>
    <source>
        <strain evidence="9">CBS 262.69</strain>
    </source>
</reference>
<proteinExistence type="inferred from homology"/>
<dbReference type="CDD" id="cd11010">
    <property type="entry name" value="S1-P1_nuclease"/>
    <property type="match status" value="1"/>
</dbReference>
<keyword evidence="6" id="KW-1015">Disulfide bond</keyword>
<evidence type="ECO:0000256" key="7">
    <source>
        <dbReference type="ARBA" id="ARBA00023180"/>
    </source>
</evidence>
<dbReference type="InterPro" id="IPR003154">
    <property type="entry name" value="S1/P1nuclease"/>
</dbReference>
<dbReference type="Gene3D" id="1.10.575.10">
    <property type="entry name" value="P1 Nuclease"/>
    <property type="match status" value="1"/>
</dbReference>
<evidence type="ECO:0000256" key="5">
    <source>
        <dbReference type="ARBA" id="ARBA00022801"/>
    </source>
</evidence>
<dbReference type="GO" id="GO:0046872">
    <property type="term" value="F:metal ion binding"/>
    <property type="evidence" value="ECO:0007669"/>
    <property type="project" value="UniProtKB-KW"/>
</dbReference>
<evidence type="ECO:0000256" key="1">
    <source>
        <dbReference type="ARBA" id="ARBA00009547"/>
    </source>
</evidence>
<keyword evidence="5" id="KW-0378">Hydrolase</keyword>
<dbReference type="InterPro" id="IPR008947">
    <property type="entry name" value="PLipase_C/P1_nuclease_dom_sf"/>
</dbReference>
<name>A0A6G1I978_9PEZI</name>
<protein>
    <submittedName>
        <fullName evidence="9">S1/P1 nuclease</fullName>
    </submittedName>
</protein>
<evidence type="ECO:0000256" key="4">
    <source>
        <dbReference type="ARBA" id="ARBA00022759"/>
    </source>
</evidence>
<dbReference type="GO" id="GO:0006308">
    <property type="term" value="P:DNA catabolic process"/>
    <property type="evidence" value="ECO:0007669"/>
    <property type="project" value="InterPro"/>
</dbReference>
<keyword evidence="3" id="KW-0479">Metal-binding</keyword>
<accession>A0A6G1I978</accession>
<evidence type="ECO:0000256" key="2">
    <source>
        <dbReference type="ARBA" id="ARBA00022722"/>
    </source>
</evidence>
<dbReference type="Proteomes" id="UP000799640">
    <property type="component" value="Unassembled WGS sequence"/>
</dbReference>
<dbReference type="GO" id="GO:0004519">
    <property type="term" value="F:endonuclease activity"/>
    <property type="evidence" value="ECO:0007669"/>
    <property type="project" value="UniProtKB-KW"/>
</dbReference>
<dbReference type="PANTHER" id="PTHR33146">
    <property type="entry name" value="ENDONUCLEASE 4"/>
    <property type="match status" value="1"/>
</dbReference>
<dbReference type="PANTHER" id="PTHR33146:SF26">
    <property type="entry name" value="ENDONUCLEASE 4"/>
    <property type="match status" value="1"/>
</dbReference>
<dbReference type="GO" id="GO:0003676">
    <property type="term" value="F:nucleic acid binding"/>
    <property type="evidence" value="ECO:0007669"/>
    <property type="project" value="InterPro"/>
</dbReference>
<evidence type="ECO:0000256" key="8">
    <source>
        <dbReference type="SAM" id="SignalP"/>
    </source>
</evidence>
<evidence type="ECO:0000313" key="10">
    <source>
        <dbReference type="Proteomes" id="UP000799640"/>
    </source>
</evidence>
<dbReference type="EMBL" id="ML996688">
    <property type="protein sequence ID" value="KAF2404751.1"/>
    <property type="molecule type" value="Genomic_DNA"/>
</dbReference>
<feature type="signal peptide" evidence="8">
    <location>
        <begin position="1"/>
        <end position="18"/>
    </location>
</feature>
<keyword evidence="2" id="KW-0540">Nuclease</keyword>
<dbReference type="OrthoDB" id="441446at2759"/>
<gene>
    <name evidence="9" type="ORF">EJ06DRAFT_470161</name>
</gene>
<keyword evidence="4" id="KW-0255">Endonuclease</keyword>
<keyword evidence="7" id="KW-0325">Glycoprotein</keyword>
<sequence length="288" mass="30483">MRPTLLLAALGPLPTALAWGALGHSTVALIAQALIKPETQTWAQGVLANKNSTYLADVANWADSYRSTSAGAFSSPYHYIDAEDSPPHNCSVDFERDCGPGGCVVAAIANYTTRVQDSTLPSIERDHALRFVVHFVGDIHQPLHCEALEKGGNGIKVTFNGSSTNLHHVWDSNIAEKLIGGFNTTYAAKWMAQLVPALQTGVYAAQTKGWTKGLSVGKAKEAALLWAGEANGEVCTAVMPQGVDAVETGDLAGKYYTGTAPVVQEQIAKAGYRLAAWLDLIATGCTAL</sequence>
<evidence type="ECO:0000256" key="3">
    <source>
        <dbReference type="ARBA" id="ARBA00022723"/>
    </source>
</evidence>
<dbReference type="Pfam" id="PF02265">
    <property type="entry name" value="S1-P1_nuclease"/>
    <property type="match status" value="1"/>
</dbReference>
<dbReference type="AlphaFoldDB" id="A0A6G1I978"/>
<evidence type="ECO:0000313" key="9">
    <source>
        <dbReference type="EMBL" id="KAF2404751.1"/>
    </source>
</evidence>
<keyword evidence="8" id="KW-0732">Signal</keyword>
<dbReference type="SUPFAM" id="SSF48537">
    <property type="entry name" value="Phospholipase C/P1 nuclease"/>
    <property type="match status" value="1"/>
</dbReference>
<keyword evidence="10" id="KW-1185">Reference proteome</keyword>
<feature type="chain" id="PRO_5026186211" evidence="8">
    <location>
        <begin position="19"/>
        <end position="288"/>
    </location>
</feature>
<comment type="similarity">
    <text evidence="1">Belongs to the nuclease type I family.</text>
</comment>
<dbReference type="GO" id="GO:0016788">
    <property type="term" value="F:hydrolase activity, acting on ester bonds"/>
    <property type="evidence" value="ECO:0007669"/>
    <property type="project" value="InterPro"/>
</dbReference>
<organism evidence="9 10">
    <name type="scientific">Trichodelitschia bisporula</name>
    <dbReference type="NCBI Taxonomy" id="703511"/>
    <lineage>
        <taxon>Eukaryota</taxon>
        <taxon>Fungi</taxon>
        <taxon>Dikarya</taxon>
        <taxon>Ascomycota</taxon>
        <taxon>Pezizomycotina</taxon>
        <taxon>Dothideomycetes</taxon>
        <taxon>Dothideomycetes incertae sedis</taxon>
        <taxon>Phaeotrichales</taxon>
        <taxon>Phaeotrichaceae</taxon>
        <taxon>Trichodelitschia</taxon>
    </lineage>
</organism>